<comment type="caution">
    <text evidence="2">The sequence shown here is derived from an EMBL/GenBank/DDBJ whole genome shotgun (WGS) entry which is preliminary data.</text>
</comment>
<feature type="region of interest" description="Disordered" evidence="1">
    <location>
        <begin position="1"/>
        <end position="44"/>
    </location>
</feature>
<proteinExistence type="predicted"/>
<feature type="compositionally biased region" description="Basic and acidic residues" evidence="1">
    <location>
        <begin position="67"/>
        <end position="85"/>
    </location>
</feature>
<evidence type="ECO:0000313" key="3">
    <source>
        <dbReference type="Proteomes" id="UP000325313"/>
    </source>
</evidence>
<accession>A0A5B0RVC0</accession>
<reference evidence="2 3" key="1">
    <citation type="submission" date="2019-05" db="EMBL/GenBank/DDBJ databases">
        <title>Emergence of the Ug99 lineage of the wheat stem rust pathogen through somatic hybridization.</title>
        <authorList>
            <person name="Li F."/>
            <person name="Upadhyaya N.M."/>
            <person name="Sperschneider J."/>
            <person name="Matny O."/>
            <person name="Nguyen-Phuc H."/>
            <person name="Mago R."/>
            <person name="Raley C."/>
            <person name="Miller M.E."/>
            <person name="Silverstein K.A.T."/>
            <person name="Henningsen E."/>
            <person name="Hirsch C.D."/>
            <person name="Visser B."/>
            <person name="Pretorius Z.A."/>
            <person name="Steffenson B.J."/>
            <person name="Schwessinger B."/>
            <person name="Dodds P.N."/>
            <person name="Figueroa M."/>
        </authorList>
    </citation>
    <scope>NUCLEOTIDE SEQUENCE [LARGE SCALE GENOMIC DNA]</scope>
    <source>
        <strain evidence="2 3">Ug99</strain>
    </source>
</reference>
<protein>
    <submittedName>
        <fullName evidence="2">Uncharacterized protein</fullName>
    </submittedName>
</protein>
<gene>
    <name evidence="2" type="ORF">PGTUg99_036132</name>
</gene>
<dbReference type="Proteomes" id="UP000325313">
    <property type="component" value="Unassembled WGS sequence"/>
</dbReference>
<dbReference type="EMBL" id="VDEP01000136">
    <property type="protein sequence ID" value="KAA1129740.1"/>
    <property type="molecule type" value="Genomic_DNA"/>
</dbReference>
<sequence>MEEDNTSCTKIFSAGLNPGGSGRGGRTPKKRQQGTPFIFEDQGEKLSGRTIIDHKGMHRAAVLVGQAEERRELPSDPEKRMVSKP</sequence>
<feature type="compositionally biased region" description="Polar residues" evidence="1">
    <location>
        <begin position="1"/>
        <end position="10"/>
    </location>
</feature>
<feature type="region of interest" description="Disordered" evidence="1">
    <location>
        <begin position="63"/>
        <end position="85"/>
    </location>
</feature>
<evidence type="ECO:0000256" key="1">
    <source>
        <dbReference type="SAM" id="MobiDB-lite"/>
    </source>
</evidence>
<dbReference type="AlphaFoldDB" id="A0A5B0RVC0"/>
<organism evidence="2 3">
    <name type="scientific">Puccinia graminis f. sp. tritici</name>
    <dbReference type="NCBI Taxonomy" id="56615"/>
    <lineage>
        <taxon>Eukaryota</taxon>
        <taxon>Fungi</taxon>
        <taxon>Dikarya</taxon>
        <taxon>Basidiomycota</taxon>
        <taxon>Pucciniomycotina</taxon>
        <taxon>Pucciniomycetes</taxon>
        <taxon>Pucciniales</taxon>
        <taxon>Pucciniaceae</taxon>
        <taxon>Puccinia</taxon>
    </lineage>
</organism>
<name>A0A5B0RVC0_PUCGR</name>
<evidence type="ECO:0000313" key="2">
    <source>
        <dbReference type="EMBL" id="KAA1129740.1"/>
    </source>
</evidence>